<evidence type="ECO:0000259" key="3">
    <source>
        <dbReference type="Pfam" id="PF13839"/>
    </source>
</evidence>
<accession>A0A6A4I1Z4</accession>
<keyword evidence="5" id="KW-1185">Reference proteome</keyword>
<dbReference type="AlphaFoldDB" id="A0A6A4I1Z4"/>
<feature type="transmembrane region" description="Helical" evidence="2">
    <location>
        <begin position="7"/>
        <end position="25"/>
    </location>
</feature>
<keyword evidence="2" id="KW-0472">Membrane</keyword>
<dbReference type="EMBL" id="ML769414">
    <property type="protein sequence ID" value="KAE9404769.1"/>
    <property type="molecule type" value="Genomic_DNA"/>
</dbReference>
<dbReference type="Proteomes" id="UP000799118">
    <property type="component" value="Unassembled WGS sequence"/>
</dbReference>
<evidence type="ECO:0000313" key="4">
    <source>
        <dbReference type="EMBL" id="KAE9404769.1"/>
    </source>
</evidence>
<evidence type="ECO:0000313" key="5">
    <source>
        <dbReference type="Proteomes" id="UP000799118"/>
    </source>
</evidence>
<gene>
    <name evidence="4" type="ORF">BT96DRAFT_813234</name>
</gene>
<reference evidence="4" key="1">
    <citation type="journal article" date="2019" name="Environ. Microbiol.">
        <title>Fungal ecological strategies reflected in gene transcription - a case study of two litter decomposers.</title>
        <authorList>
            <person name="Barbi F."/>
            <person name="Kohler A."/>
            <person name="Barry K."/>
            <person name="Baskaran P."/>
            <person name="Daum C."/>
            <person name="Fauchery L."/>
            <person name="Ihrmark K."/>
            <person name="Kuo A."/>
            <person name="LaButti K."/>
            <person name="Lipzen A."/>
            <person name="Morin E."/>
            <person name="Grigoriev I.V."/>
            <person name="Henrissat B."/>
            <person name="Lindahl B."/>
            <person name="Martin F."/>
        </authorList>
    </citation>
    <scope>NUCLEOTIDE SEQUENCE</scope>
    <source>
        <strain evidence="4">JB14</strain>
    </source>
</reference>
<keyword evidence="2" id="KW-0812">Transmembrane</keyword>
<comment type="similarity">
    <text evidence="1">Belongs to the PC-esterase family. TBL subfamily.</text>
</comment>
<keyword evidence="2" id="KW-1133">Transmembrane helix</keyword>
<sequence length="521" mass="60729">MQQSRLRAIYLLVFISIILSVHQWFNVEKQYSLHEYPKGIGYPHTTYVDVEETGPVPIPVPVPPPPPLPVLCQPNECSTGKWVFRTSNPSGPGPFTSLSQVQSVYANLWHPPWEKCPVIYDPVTGREFDEEEESDAEREEKKKLEGERFIESLNWEWAPDRGLLLDYDPVEFVVRLLKSPGGLVLIGDSITRQHWHAIYYTFRHLNITFDSNPKHLPLADHPNVEQFVLSKSSAMTKILQAKAGVPQSRMERPFFTLFEDHMLLSEEEILEITKKNTMEGFNWNHKWRRVDKWEDHLKWLTMPRDGEEEAVGEDTLIMINTGAHWSSHELSMLRAPTDAEERLLVTDTYTNMIDLVIARLSPFSRTSIYYRSTAPGHPQCNISQIPQSESEYEYEYENLVQRLQDMGTNPGDKKARIRWDWDLFEVHNGIWRRKIEGMERQGGTYDISEGMEAEQGQLTGAKWYYFDIWDMSLQRPDAHEQPGKDCLHWCLPSVFDEWTKLFHHRVRLEESKNESQDLSGL</sequence>
<protein>
    <recommendedName>
        <fullName evidence="3">Trichome birefringence-like C-terminal domain-containing protein</fullName>
    </recommendedName>
</protein>
<dbReference type="PANTHER" id="PTHR32285:SF48">
    <property type="entry name" value="PROTEIN TRICHOME BIREFRINGENCE-LIKE 19"/>
    <property type="match status" value="1"/>
</dbReference>
<dbReference type="Pfam" id="PF13839">
    <property type="entry name" value="PC-Esterase"/>
    <property type="match status" value="1"/>
</dbReference>
<feature type="domain" description="Trichome birefringence-like C-terminal" evidence="3">
    <location>
        <begin position="451"/>
        <end position="503"/>
    </location>
</feature>
<dbReference type="PANTHER" id="PTHR32285">
    <property type="entry name" value="PROTEIN TRICHOME BIREFRINGENCE-LIKE 9-RELATED"/>
    <property type="match status" value="1"/>
</dbReference>
<dbReference type="InterPro" id="IPR029962">
    <property type="entry name" value="TBL"/>
</dbReference>
<dbReference type="GO" id="GO:0016413">
    <property type="term" value="F:O-acetyltransferase activity"/>
    <property type="evidence" value="ECO:0007669"/>
    <property type="project" value="InterPro"/>
</dbReference>
<proteinExistence type="inferred from homology"/>
<evidence type="ECO:0000256" key="1">
    <source>
        <dbReference type="ARBA" id="ARBA00007727"/>
    </source>
</evidence>
<organism evidence="4 5">
    <name type="scientific">Gymnopus androsaceus JB14</name>
    <dbReference type="NCBI Taxonomy" id="1447944"/>
    <lineage>
        <taxon>Eukaryota</taxon>
        <taxon>Fungi</taxon>
        <taxon>Dikarya</taxon>
        <taxon>Basidiomycota</taxon>
        <taxon>Agaricomycotina</taxon>
        <taxon>Agaricomycetes</taxon>
        <taxon>Agaricomycetidae</taxon>
        <taxon>Agaricales</taxon>
        <taxon>Marasmiineae</taxon>
        <taxon>Omphalotaceae</taxon>
        <taxon>Gymnopus</taxon>
    </lineage>
</organism>
<dbReference type="InterPro" id="IPR026057">
    <property type="entry name" value="TBL_C"/>
</dbReference>
<name>A0A6A4I1Z4_9AGAR</name>
<dbReference type="OrthoDB" id="630188at2759"/>
<evidence type="ECO:0000256" key="2">
    <source>
        <dbReference type="SAM" id="Phobius"/>
    </source>
</evidence>